<reference evidence="1" key="1">
    <citation type="submission" date="2021-02" db="EMBL/GenBank/DDBJ databases">
        <authorList>
            <consortium name="DOE Joint Genome Institute"/>
            <person name="Ahrendt S."/>
            <person name="Looney B.P."/>
            <person name="Miyauchi S."/>
            <person name="Morin E."/>
            <person name="Drula E."/>
            <person name="Courty P.E."/>
            <person name="Chicoki N."/>
            <person name="Fauchery L."/>
            <person name="Kohler A."/>
            <person name="Kuo A."/>
            <person name="Labutti K."/>
            <person name="Pangilinan J."/>
            <person name="Lipzen A."/>
            <person name="Riley R."/>
            <person name="Andreopoulos W."/>
            <person name="He G."/>
            <person name="Johnson J."/>
            <person name="Barry K.W."/>
            <person name="Grigoriev I.V."/>
            <person name="Nagy L."/>
            <person name="Hibbett D."/>
            <person name="Henrissat B."/>
            <person name="Matheny P.B."/>
            <person name="Labbe J."/>
            <person name="Martin F."/>
        </authorList>
    </citation>
    <scope>NUCLEOTIDE SEQUENCE</scope>
    <source>
        <strain evidence="1">EC-137</strain>
    </source>
</reference>
<accession>A0ACB8QEL1</accession>
<sequence>MLFAFIYLATQLSGPPTVKLDDAVFTGKTVGRVSHFLGIPFAQAPTGDLRFRLPAELPPYEGNRMAQSFGYSCPQQRIALPERTPADAVNKLADLLGNPQSEDCLTLNVVKPANAGSDSNLPVAVWIPGGAFEIGGSALALYDGGGFIERSLALDQPVVVVSINYRLNGFGFLASKEVKDAGVGNLGLQDQRAALRWIQKYIASFGGDPSKVTIWGGSAGAMSVALHMLANDGDHEDLFRGAVMQSGSPIPVGPIENGQKYYDDLVANLGCGQSSDTLQCLRQVPYQQLKDAIDVSPSFTSYQGLNLAWLPRVDGALLKVPPQHQVLQGKVANVPFITGDCEDEGTLFSMQTSNLTTTAHLHNWLKSHFFPAASADELDTLLTYYPNNPVAGSPFGTGFRNMLGPQYKRAAALQGDGVFHAPRRFFLQQRAGTTPAWSFLSTRSKGTPFLGAVHGSDLPQAFGPFELRDYIIRFANHLDPNGGRGDVPLWPQYDLAAPKNLVFQDSAFWPVVVRPDDYRKGELESVTNMTLLYPL</sequence>
<evidence type="ECO:0000313" key="2">
    <source>
        <dbReference type="Proteomes" id="UP000814128"/>
    </source>
</evidence>
<gene>
    <name evidence="1" type="ORF">K488DRAFT_79832</name>
</gene>
<evidence type="ECO:0000313" key="1">
    <source>
        <dbReference type="EMBL" id="KAI0030033.1"/>
    </source>
</evidence>
<comment type="caution">
    <text evidence="1">The sequence shown here is derived from an EMBL/GenBank/DDBJ whole genome shotgun (WGS) entry which is preliminary data.</text>
</comment>
<name>A0ACB8QEL1_9AGAM</name>
<proteinExistence type="predicted"/>
<dbReference type="EMBL" id="MU273643">
    <property type="protein sequence ID" value="KAI0030033.1"/>
    <property type="molecule type" value="Genomic_DNA"/>
</dbReference>
<protein>
    <submittedName>
        <fullName evidence="1">Carotenoid ester lipase</fullName>
    </submittedName>
</protein>
<dbReference type="Proteomes" id="UP000814128">
    <property type="component" value="Unassembled WGS sequence"/>
</dbReference>
<reference evidence="1" key="2">
    <citation type="journal article" date="2022" name="New Phytol.">
        <title>Evolutionary transition to the ectomycorrhizal habit in the genomes of a hyperdiverse lineage of mushroom-forming fungi.</title>
        <authorList>
            <person name="Looney B."/>
            <person name="Miyauchi S."/>
            <person name="Morin E."/>
            <person name="Drula E."/>
            <person name="Courty P.E."/>
            <person name="Kohler A."/>
            <person name="Kuo A."/>
            <person name="LaButti K."/>
            <person name="Pangilinan J."/>
            <person name="Lipzen A."/>
            <person name="Riley R."/>
            <person name="Andreopoulos W."/>
            <person name="He G."/>
            <person name="Johnson J."/>
            <person name="Nolan M."/>
            <person name="Tritt A."/>
            <person name="Barry K.W."/>
            <person name="Grigoriev I.V."/>
            <person name="Nagy L.G."/>
            <person name="Hibbett D."/>
            <person name="Henrissat B."/>
            <person name="Matheny P.B."/>
            <person name="Labbe J."/>
            <person name="Martin F.M."/>
        </authorList>
    </citation>
    <scope>NUCLEOTIDE SEQUENCE</scope>
    <source>
        <strain evidence="1">EC-137</strain>
    </source>
</reference>
<keyword evidence="2" id="KW-1185">Reference proteome</keyword>
<organism evidence="1 2">
    <name type="scientific">Vararia minispora EC-137</name>
    <dbReference type="NCBI Taxonomy" id="1314806"/>
    <lineage>
        <taxon>Eukaryota</taxon>
        <taxon>Fungi</taxon>
        <taxon>Dikarya</taxon>
        <taxon>Basidiomycota</taxon>
        <taxon>Agaricomycotina</taxon>
        <taxon>Agaricomycetes</taxon>
        <taxon>Russulales</taxon>
        <taxon>Lachnocladiaceae</taxon>
        <taxon>Vararia</taxon>
    </lineage>
</organism>